<proteinExistence type="predicted"/>
<dbReference type="Proteomes" id="UP001311232">
    <property type="component" value="Unassembled WGS sequence"/>
</dbReference>
<name>A0AAV9QUV4_9TELE</name>
<evidence type="ECO:0000313" key="1">
    <source>
        <dbReference type="EMBL" id="KAK5600210.1"/>
    </source>
</evidence>
<keyword evidence="2" id="KW-1185">Reference proteome</keyword>
<dbReference type="AlphaFoldDB" id="A0AAV9QUV4"/>
<sequence>MGDEVEMMEENEYLGVHLDNRLEWRYNCEAVYKKGQSRLEGISVLVLFDL</sequence>
<dbReference type="EMBL" id="JAHHUM010002894">
    <property type="protein sequence ID" value="KAK5600210.1"/>
    <property type="molecule type" value="Genomic_DNA"/>
</dbReference>
<gene>
    <name evidence="1" type="ORF">CRENBAI_004895</name>
</gene>
<reference evidence="1 2" key="1">
    <citation type="submission" date="2021-06" db="EMBL/GenBank/DDBJ databases">
        <authorList>
            <person name="Palmer J.M."/>
        </authorList>
    </citation>
    <scope>NUCLEOTIDE SEQUENCE [LARGE SCALE GENOMIC DNA]</scope>
    <source>
        <strain evidence="1 2">MEX-2019</strain>
        <tissue evidence="1">Muscle</tissue>
    </source>
</reference>
<protein>
    <submittedName>
        <fullName evidence="1">Uncharacterized protein</fullName>
    </submittedName>
</protein>
<evidence type="ECO:0000313" key="2">
    <source>
        <dbReference type="Proteomes" id="UP001311232"/>
    </source>
</evidence>
<comment type="caution">
    <text evidence="1">The sequence shown here is derived from an EMBL/GenBank/DDBJ whole genome shotgun (WGS) entry which is preliminary data.</text>
</comment>
<accession>A0AAV9QUV4</accession>
<organism evidence="1 2">
    <name type="scientific">Crenichthys baileyi</name>
    <name type="common">White River springfish</name>
    <dbReference type="NCBI Taxonomy" id="28760"/>
    <lineage>
        <taxon>Eukaryota</taxon>
        <taxon>Metazoa</taxon>
        <taxon>Chordata</taxon>
        <taxon>Craniata</taxon>
        <taxon>Vertebrata</taxon>
        <taxon>Euteleostomi</taxon>
        <taxon>Actinopterygii</taxon>
        <taxon>Neopterygii</taxon>
        <taxon>Teleostei</taxon>
        <taxon>Neoteleostei</taxon>
        <taxon>Acanthomorphata</taxon>
        <taxon>Ovalentaria</taxon>
        <taxon>Atherinomorphae</taxon>
        <taxon>Cyprinodontiformes</taxon>
        <taxon>Goodeidae</taxon>
        <taxon>Crenichthys</taxon>
    </lineage>
</organism>